<protein>
    <submittedName>
        <fullName evidence="3">DUF4627 domain-containing protein</fullName>
    </submittedName>
</protein>
<dbReference type="Proteomes" id="UP000474077">
    <property type="component" value="Unassembled WGS sequence"/>
</dbReference>
<sequence>MKKRTFFLMLFALIVGLSSCEDKEEIAPLPTEFEEDVEDTPGGDIPVNLIHDADFETADLERKLTDSPIIYNEWVVLNNYPSTISFSTAYDGEQETVGKMMNTTTSIPNADPTRAFIAQRIKGVVEPALYTFSFKGKSSGGTPTCRIFIKATDAAGNVVERYFIYDTEKPTSPTGKYWAYCKNCLLSSEWVEFSYVIDFSKITDQKASITYESALNASLVDRTDIVLCLQNNAQNSTMLIDDVTLIKYINEE</sequence>
<evidence type="ECO:0000313" key="1">
    <source>
        <dbReference type="EMBL" id="KAB6085057.1"/>
    </source>
</evidence>
<evidence type="ECO:0000313" key="4">
    <source>
        <dbReference type="Proteomes" id="UP000284495"/>
    </source>
</evidence>
<comment type="caution">
    <text evidence="3">The sequence shown here is derived from an EMBL/GenBank/DDBJ whole genome shotgun (WGS) entry which is preliminary data.</text>
</comment>
<dbReference type="Gene3D" id="2.60.120.260">
    <property type="entry name" value="Galactose-binding domain-like"/>
    <property type="match status" value="1"/>
</dbReference>
<dbReference type="EMBL" id="WDER01000011">
    <property type="protein sequence ID" value="KAB6085057.1"/>
    <property type="molecule type" value="Genomic_DNA"/>
</dbReference>
<organism evidence="3 4">
    <name type="scientific">Bacteroides xylanisolvens</name>
    <dbReference type="NCBI Taxonomy" id="371601"/>
    <lineage>
        <taxon>Bacteria</taxon>
        <taxon>Pseudomonadati</taxon>
        <taxon>Bacteroidota</taxon>
        <taxon>Bacteroidia</taxon>
        <taxon>Bacteroidales</taxon>
        <taxon>Bacteroidaceae</taxon>
        <taxon>Bacteroides</taxon>
    </lineage>
</organism>
<dbReference type="Proteomes" id="UP000434604">
    <property type="component" value="Unassembled WGS sequence"/>
</dbReference>
<reference evidence="5 6" key="2">
    <citation type="journal article" date="2019" name="Nat. Med.">
        <title>A library of human gut bacterial isolates paired with longitudinal multiomics data enables mechanistic microbiome research.</title>
        <authorList>
            <person name="Poyet M."/>
            <person name="Groussin M."/>
            <person name="Gibbons S.M."/>
            <person name="Avila-Pacheco J."/>
            <person name="Jiang X."/>
            <person name="Kearney S.M."/>
            <person name="Perrotta A.R."/>
            <person name="Berdy B."/>
            <person name="Zhao S."/>
            <person name="Lieberman T.D."/>
            <person name="Swanson P.K."/>
            <person name="Smith M."/>
            <person name="Roesemann S."/>
            <person name="Alexander J.E."/>
            <person name="Rich S.A."/>
            <person name="Livny J."/>
            <person name="Vlamakis H."/>
            <person name="Clish C."/>
            <person name="Bullock K."/>
            <person name="Deik A."/>
            <person name="Scott J."/>
            <person name="Pierce K.A."/>
            <person name="Xavier R.J."/>
            <person name="Alm E.J."/>
        </authorList>
    </citation>
    <scope>NUCLEOTIDE SEQUENCE [LARGE SCALE GENOMIC DNA]</scope>
    <source>
        <strain evidence="2 5">BIOML-A58</strain>
        <strain evidence="1 6">BIOML-A73</strain>
    </source>
</reference>
<dbReference type="AlphaFoldDB" id="A0A415KZS5"/>
<dbReference type="EMBL" id="QROO01000001">
    <property type="protein sequence ID" value="RHL41727.1"/>
    <property type="molecule type" value="Genomic_DNA"/>
</dbReference>
<dbReference type="Proteomes" id="UP000284495">
    <property type="component" value="Unassembled WGS sequence"/>
</dbReference>
<dbReference type="EMBL" id="WDED01000005">
    <property type="protein sequence ID" value="KAB6149156.1"/>
    <property type="molecule type" value="Genomic_DNA"/>
</dbReference>
<name>A0A415KZS5_9BACE</name>
<dbReference type="RefSeq" id="WP_049701309.1">
    <property type="nucleotide sequence ID" value="NZ_JAASHA010000028.1"/>
</dbReference>
<evidence type="ECO:0000313" key="6">
    <source>
        <dbReference type="Proteomes" id="UP000474077"/>
    </source>
</evidence>
<evidence type="ECO:0000313" key="3">
    <source>
        <dbReference type="EMBL" id="RHL41727.1"/>
    </source>
</evidence>
<accession>A0A415KZS5</accession>
<reference evidence="3 4" key="1">
    <citation type="submission" date="2018-08" db="EMBL/GenBank/DDBJ databases">
        <title>A genome reference for cultivated species of the human gut microbiota.</title>
        <authorList>
            <person name="Zou Y."/>
            <person name="Xue W."/>
            <person name="Luo G."/>
        </authorList>
    </citation>
    <scope>NUCLEOTIDE SEQUENCE [LARGE SCALE GENOMIC DNA]</scope>
    <source>
        <strain evidence="3 4">AF38-2</strain>
    </source>
</reference>
<dbReference type="PROSITE" id="PS51257">
    <property type="entry name" value="PROKAR_LIPOPROTEIN"/>
    <property type="match status" value="1"/>
</dbReference>
<proteinExistence type="predicted"/>
<gene>
    <name evidence="3" type="ORF">DW027_00200</name>
    <name evidence="2" type="ORF">GA398_04575</name>
    <name evidence="1" type="ORF">GA560_05995</name>
</gene>
<evidence type="ECO:0000313" key="5">
    <source>
        <dbReference type="Proteomes" id="UP000434604"/>
    </source>
</evidence>
<evidence type="ECO:0000313" key="2">
    <source>
        <dbReference type="EMBL" id="KAB6149156.1"/>
    </source>
</evidence>